<name>A0A226DQK4_FOLCA</name>
<dbReference type="EMBL" id="LNIX01000013">
    <property type="protein sequence ID" value="OXA47298.1"/>
    <property type="molecule type" value="Genomic_DNA"/>
</dbReference>
<protein>
    <submittedName>
        <fullName evidence="1">Uncharacterized protein</fullName>
    </submittedName>
</protein>
<organism evidence="1 2">
    <name type="scientific">Folsomia candida</name>
    <name type="common">Springtail</name>
    <dbReference type="NCBI Taxonomy" id="158441"/>
    <lineage>
        <taxon>Eukaryota</taxon>
        <taxon>Metazoa</taxon>
        <taxon>Ecdysozoa</taxon>
        <taxon>Arthropoda</taxon>
        <taxon>Hexapoda</taxon>
        <taxon>Collembola</taxon>
        <taxon>Entomobryomorpha</taxon>
        <taxon>Isotomoidea</taxon>
        <taxon>Isotomidae</taxon>
        <taxon>Proisotominae</taxon>
        <taxon>Folsomia</taxon>
    </lineage>
</organism>
<sequence>MPLVVIIVLQNVVGLEPRNVGVSLVTGIPNVTNNAQLEKYCEARELQRSNGTSLCFENLGICDFIGNFKSYELAWLATDSWENGLNNIRAGRTVALVEFPHNYTDHLRSRILEKNYASKDDIDGTTISIRMDESNIITATWIKYLLGTNYLKYVGAMAAACGVSEALAEPPVDLNAIYGGLGVESIIRFSEPAILVVEHGCEPNGLGFESWWQRVFPNGFFQSVSQSYGVGAPSQCVVGECGLVAAPWGPPTT</sequence>
<keyword evidence="2" id="KW-1185">Reference proteome</keyword>
<gene>
    <name evidence="1" type="ORF">Fcan01_17774</name>
</gene>
<dbReference type="Proteomes" id="UP000198287">
    <property type="component" value="Unassembled WGS sequence"/>
</dbReference>
<proteinExistence type="predicted"/>
<dbReference type="OrthoDB" id="10671306at2759"/>
<dbReference type="AlphaFoldDB" id="A0A226DQK4"/>
<comment type="caution">
    <text evidence="1">The sequence shown here is derived from an EMBL/GenBank/DDBJ whole genome shotgun (WGS) entry which is preliminary data.</text>
</comment>
<accession>A0A226DQK4</accession>
<reference evidence="1 2" key="1">
    <citation type="submission" date="2015-12" db="EMBL/GenBank/DDBJ databases">
        <title>The genome of Folsomia candida.</title>
        <authorList>
            <person name="Faddeeva A."/>
            <person name="Derks M.F."/>
            <person name="Anvar Y."/>
            <person name="Smit S."/>
            <person name="Van Straalen N."/>
            <person name="Roelofs D."/>
        </authorList>
    </citation>
    <scope>NUCLEOTIDE SEQUENCE [LARGE SCALE GENOMIC DNA]</scope>
    <source>
        <strain evidence="1 2">VU population</strain>
        <tissue evidence="1">Whole body</tissue>
    </source>
</reference>
<evidence type="ECO:0000313" key="1">
    <source>
        <dbReference type="EMBL" id="OXA47298.1"/>
    </source>
</evidence>
<evidence type="ECO:0000313" key="2">
    <source>
        <dbReference type="Proteomes" id="UP000198287"/>
    </source>
</evidence>